<dbReference type="AlphaFoldDB" id="A0A4Z0C8W9"/>
<dbReference type="InterPro" id="IPR005467">
    <property type="entry name" value="His_kinase_dom"/>
</dbReference>
<dbReference type="SMART" id="SM00448">
    <property type="entry name" value="REC"/>
    <property type="match status" value="2"/>
</dbReference>
<gene>
    <name evidence="17" type="ORF">EZ216_02530</name>
</gene>
<dbReference type="CDD" id="cd00082">
    <property type="entry name" value="HisKA"/>
    <property type="match status" value="1"/>
</dbReference>
<dbReference type="InterPro" id="IPR036890">
    <property type="entry name" value="HATPase_C_sf"/>
</dbReference>
<evidence type="ECO:0000313" key="17">
    <source>
        <dbReference type="EMBL" id="TFZ08063.1"/>
    </source>
</evidence>
<keyword evidence="13" id="KW-0175">Coiled coil</keyword>
<dbReference type="SUPFAM" id="SSF52172">
    <property type="entry name" value="CheY-like"/>
    <property type="match status" value="2"/>
</dbReference>
<evidence type="ECO:0000256" key="9">
    <source>
        <dbReference type="ARBA" id="ARBA00022840"/>
    </source>
</evidence>
<dbReference type="GO" id="GO:0000155">
    <property type="term" value="F:phosphorelay sensor kinase activity"/>
    <property type="evidence" value="ECO:0007669"/>
    <property type="project" value="InterPro"/>
</dbReference>
<evidence type="ECO:0000256" key="10">
    <source>
        <dbReference type="ARBA" id="ARBA00023012"/>
    </source>
</evidence>
<evidence type="ECO:0000256" key="11">
    <source>
        <dbReference type="ARBA" id="ARBA00023136"/>
    </source>
</evidence>
<protein>
    <recommendedName>
        <fullName evidence="3">histidine kinase</fullName>
        <ecNumber evidence="3">2.7.13.3</ecNumber>
    </recommendedName>
</protein>
<dbReference type="InterPro" id="IPR003594">
    <property type="entry name" value="HATPase_dom"/>
</dbReference>
<keyword evidence="5 12" id="KW-0597">Phosphoprotein</keyword>
<evidence type="ECO:0000256" key="1">
    <source>
        <dbReference type="ARBA" id="ARBA00000085"/>
    </source>
</evidence>
<feature type="domain" description="Histidine kinase" evidence="15">
    <location>
        <begin position="203"/>
        <end position="421"/>
    </location>
</feature>
<dbReference type="CDD" id="cd16922">
    <property type="entry name" value="HATPase_EvgS-ArcB-TorS-like"/>
    <property type="match status" value="1"/>
</dbReference>
<feature type="modified residue" description="4-aspartylphosphate" evidence="12">
    <location>
        <position position="67"/>
    </location>
</feature>
<dbReference type="OrthoDB" id="9812260at2"/>
<dbReference type="Proteomes" id="UP000297839">
    <property type="component" value="Unassembled WGS sequence"/>
</dbReference>
<accession>A0A4Z0C8W9</accession>
<dbReference type="PANTHER" id="PTHR43547">
    <property type="entry name" value="TWO-COMPONENT HISTIDINE KINASE"/>
    <property type="match status" value="1"/>
</dbReference>
<dbReference type="PRINTS" id="PR00344">
    <property type="entry name" value="BCTRLSENSOR"/>
</dbReference>
<dbReference type="CDD" id="cd17580">
    <property type="entry name" value="REC_2_DhkD-like"/>
    <property type="match status" value="1"/>
</dbReference>
<comment type="catalytic activity">
    <reaction evidence="1">
        <text>ATP + protein L-histidine = ADP + protein N-phospho-L-histidine.</text>
        <dbReference type="EC" id="2.7.13.3"/>
    </reaction>
</comment>
<evidence type="ECO:0000259" key="16">
    <source>
        <dbReference type="PROSITE" id="PS50110"/>
    </source>
</evidence>
<keyword evidence="8 17" id="KW-0418">Kinase</keyword>
<evidence type="ECO:0000256" key="12">
    <source>
        <dbReference type="PROSITE-ProRule" id="PRU00169"/>
    </source>
</evidence>
<feature type="domain" description="Response regulatory" evidence="16">
    <location>
        <begin position="442"/>
        <end position="558"/>
    </location>
</feature>
<dbReference type="InterPro" id="IPR036097">
    <property type="entry name" value="HisK_dim/P_sf"/>
</dbReference>
<dbReference type="SUPFAM" id="SSF47384">
    <property type="entry name" value="Homodimeric domain of signal transducing histidine kinase"/>
    <property type="match status" value="1"/>
</dbReference>
<evidence type="ECO:0000259" key="15">
    <source>
        <dbReference type="PROSITE" id="PS50109"/>
    </source>
</evidence>
<reference evidence="17 18" key="1">
    <citation type="submission" date="2019-03" db="EMBL/GenBank/DDBJ databases">
        <title>Ramlibacter sp. 18x22-1, whole genome shotgun sequence.</title>
        <authorList>
            <person name="Zhang X."/>
            <person name="Feng G."/>
            <person name="Zhu H."/>
        </authorList>
    </citation>
    <scope>NUCLEOTIDE SEQUENCE [LARGE SCALE GENOMIC DNA]</scope>
    <source>
        <strain evidence="17 18">18x22-1</strain>
    </source>
</reference>
<evidence type="ECO:0000256" key="5">
    <source>
        <dbReference type="ARBA" id="ARBA00022553"/>
    </source>
</evidence>
<keyword evidence="6" id="KW-0808">Transferase</keyword>
<dbReference type="InterPro" id="IPR011006">
    <property type="entry name" value="CheY-like_superfamily"/>
</dbReference>
<organism evidence="17 18">
    <name type="scientific">Ramlibacter humi</name>
    <dbReference type="NCBI Taxonomy" id="2530451"/>
    <lineage>
        <taxon>Bacteria</taxon>
        <taxon>Pseudomonadati</taxon>
        <taxon>Pseudomonadota</taxon>
        <taxon>Betaproteobacteria</taxon>
        <taxon>Burkholderiales</taxon>
        <taxon>Comamonadaceae</taxon>
        <taxon>Ramlibacter</taxon>
    </lineage>
</organism>
<dbReference type="FunFam" id="3.30.565.10:FF:000023">
    <property type="entry name" value="PAS domain-containing sensor histidine kinase"/>
    <property type="match status" value="1"/>
</dbReference>
<evidence type="ECO:0000256" key="4">
    <source>
        <dbReference type="ARBA" id="ARBA00022475"/>
    </source>
</evidence>
<evidence type="ECO:0000313" key="18">
    <source>
        <dbReference type="Proteomes" id="UP000297839"/>
    </source>
</evidence>
<dbReference type="InterPro" id="IPR003661">
    <property type="entry name" value="HisK_dim/P_dom"/>
</dbReference>
<evidence type="ECO:0000256" key="13">
    <source>
        <dbReference type="SAM" id="Coils"/>
    </source>
</evidence>
<feature type="coiled-coil region" evidence="13">
    <location>
        <begin position="151"/>
        <end position="178"/>
    </location>
</feature>
<sequence length="583" mass="63852">MSNLPLDPLAGHDAGAVNILIVDDEPKNLLVLETVLNDPGYRLVRATSGEEALLALMAEEFAVLVLDVRMPGMNGFEVAQLVKERKKTSRLPIIFLTAYYNEDQHILEGYGTGAVDYLHKPVNPSVLRSKVAVFAELHRRGRALETANRLLLGEVAERRNAEQRLSELNESLDRRVTERTSELQDSEARLLDAHRRKDEFLATLAHELRNPLAPVRNAVELLKRKPDDAERVLWGSNLIDRQVRLLSRLIDDLMDVSRINRGRIELRREVVALNDVLADALEAIRPLAQDSGHELAVLLPDRQLLVNADRTRLAQAFTNLLNNAVKYTDPGGRIELGVMVEREQAVVTVRDTGIGIPSDRLDEVFEMFSQVESALSRSRGGLGIGLSLTQRLVQMHGGSIKAHSEGVGRGSRFHVSLPLSIGEQLPQEESPAPAAVAPGSLRILVADDNNDAAETLAALLSEFGNEVRQAHDGEQAVQIAAAFDPQLVLLDIGMPRLNGYEAAQRIRLQAGGAARMLVAVTGWGQPQDLQRSREAGFDHHLVKPIDPKVLPSLVESARARASMPVPGQQQSQPLAPSRPGGGG</sequence>
<dbReference type="SUPFAM" id="SSF55874">
    <property type="entry name" value="ATPase domain of HSP90 chaperone/DNA topoisomerase II/histidine kinase"/>
    <property type="match status" value="1"/>
</dbReference>
<dbReference type="RefSeq" id="WP_135248001.1">
    <property type="nucleotide sequence ID" value="NZ_SMLK01000001.1"/>
</dbReference>
<dbReference type="GO" id="GO:0005886">
    <property type="term" value="C:plasma membrane"/>
    <property type="evidence" value="ECO:0007669"/>
    <property type="project" value="UniProtKB-SubCell"/>
</dbReference>
<dbReference type="EC" id="2.7.13.3" evidence="3"/>
<keyword evidence="11" id="KW-0472">Membrane</keyword>
<evidence type="ECO:0000256" key="2">
    <source>
        <dbReference type="ARBA" id="ARBA00004236"/>
    </source>
</evidence>
<dbReference type="Pfam" id="PF02518">
    <property type="entry name" value="HATPase_c"/>
    <property type="match status" value="1"/>
</dbReference>
<dbReference type="Pfam" id="PF00512">
    <property type="entry name" value="HisKA"/>
    <property type="match status" value="1"/>
</dbReference>
<dbReference type="SMART" id="SM00387">
    <property type="entry name" value="HATPase_c"/>
    <property type="match status" value="1"/>
</dbReference>
<evidence type="ECO:0000256" key="8">
    <source>
        <dbReference type="ARBA" id="ARBA00022777"/>
    </source>
</evidence>
<evidence type="ECO:0000256" key="6">
    <source>
        <dbReference type="ARBA" id="ARBA00022679"/>
    </source>
</evidence>
<feature type="domain" description="Response regulatory" evidence="16">
    <location>
        <begin position="18"/>
        <end position="135"/>
    </location>
</feature>
<comment type="subcellular location">
    <subcellularLocation>
        <location evidence="2">Cell membrane</location>
    </subcellularLocation>
</comment>
<evidence type="ECO:0000256" key="3">
    <source>
        <dbReference type="ARBA" id="ARBA00012438"/>
    </source>
</evidence>
<dbReference type="Gene3D" id="1.10.287.130">
    <property type="match status" value="1"/>
</dbReference>
<dbReference type="Gene3D" id="3.40.50.2300">
    <property type="match status" value="2"/>
</dbReference>
<dbReference type="PROSITE" id="PS50109">
    <property type="entry name" value="HIS_KIN"/>
    <property type="match status" value="1"/>
</dbReference>
<feature type="region of interest" description="Disordered" evidence="14">
    <location>
        <begin position="556"/>
        <end position="583"/>
    </location>
</feature>
<dbReference type="SMART" id="SM00388">
    <property type="entry name" value="HisKA"/>
    <property type="match status" value="1"/>
</dbReference>
<evidence type="ECO:0000256" key="14">
    <source>
        <dbReference type="SAM" id="MobiDB-lite"/>
    </source>
</evidence>
<keyword evidence="4" id="KW-1003">Cell membrane</keyword>
<feature type="modified residue" description="4-aspartylphosphate" evidence="12">
    <location>
        <position position="491"/>
    </location>
</feature>
<dbReference type="Pfam" id="PF00072">
    <property type="entry name" value="Response_reg"/>
    <property type="match status" value="2"/>
</dbReference>
<dbReference type="PANTHER" id="PTHR43547:SF2">
    <property type="entry name" value="HYBRID SIGNAL TRANSDUCTION HISTIDINE KINASE C"/>
    <property type="match status" value="1"/>
</dbReference>
<dbReference type="EMBL" id="SMLK01000001">
    <property type="protein sequence ID" value="TFZ08063.1"/>
    <property type="molecule type" value="Genomic_DNA"/>
</dbReference>
<dbReference type="InterPro" id="IPR004358">
    <property type="entry name" value="Sig_transdc_His_kin-like_C"/>
</dbReference>
<dbReference type="PROSITE" id="PS50110">
    <property type="entry name" value="RESPONSE_REGULATORY"/>
    <property type="match status" value="2"/>
</dbReference>
<dbReference type="Gene3D" id="3.30.565.10">
    <property type="entry name" value="Histidine kinase-like ATPase, C-terminal domain"/>
    <property type="match status" value="1"/>
</dbReference>
<proteinExistence type="predicted"/>
<comment type="caution">
    <text evidence="17">The sequence shown here is derived from an EMBL/GenBank/DDBJ whole genome shotgun (WGS) entry which is preliminary data.</text>
</comment>
<keyword evidence="18" id="KW-1185">Reference proteome</keyword>
<dbReference type="InterPro" id="IPR001789">
    <property type="entry name" value="Sig_transdc_resp-reg_receiver"/>
</dbReference>
<name>A0A4Z0C8W9_9BURK</name>
<keyword evidence="9" id="KW-0067">ATP-binding</keyword>
<dbReference type="GO" id="GO:0005524">
    <property type="term" value="F:ATP binding"/>
    <property type="evidence" value="ECO:0007669"/>
    <property type="project" value="UniProtKB-KW"/>
</dbReference>
<keyword evidence="10" id="KW-0902">Two-component regulatory system</keyword>
<evidence type="ECO:0000256" key="7">
    <source>
        <dbReference type="ARBA" id="ARBA00022741"/>
    </source>
</evidence>
<keyword evidence="7" id="KW-0547">Nucleotide-binding</keyword>